<dbReference type="InterPro" id="IPR019292">
    <property type="entry name" value="McrC"/>
</dbReference>
<sequence length="365" mass="42508">MSGRAEDAVLIKNIYYMMAYAFRALEIPDFCRMQTEPFDTLHDLLAAILVAGINAQRRRGFEREYESRNEAMQRVVGHIDMRETVRLSIRQRQEVHCVFDELAENTYKNQVLKTAAWHLLASKDVRPERKRALKRSLILMQEISLIDPSRIAWSRFHYDGNNRSYRLLMNVCYMILHDLLPRDQKGDVELLHALPNDALSALYERFVLEYFRRHHPHLHADAREIPRLIEGEAPSFLPKLATDVTLTNGKKRLIIDTKFYGTILNVHYGKEILSPVNLNQIFSYVLHAQESFEGDVSGMLLYAQTSDTANMREHWVDLHHDFYCYTLDLNVDFVEVAHQLDEIAELLAVSCAFGKQRIERSSVWA</sequence>
<comment type="caution">
    <text evidence="1">The sequence shown here is derived from an EMBL/GenBank/DDBJ whole genome shotgun (WGS) entry which is preliminary data.</text>
</comment>
<dbReference type="Proteomes" id="UP000786989">
    <property type="component" value="Unassembled WGS sequence"/>
</dbReference>
<proteinExistence type="predicted"/>
<protein>
    <recommendedName>
        <fullName evidence="3">5-methylcytosine-specific restriction endonuclease system specificity protein McrC</fullName>
    </recommendedName>
</protein>
<gene>
    <name evidence="1" type="ORF">K8U77_06000</name>
</gene>
<organism evidence="1 2">
    <name type="scientific">Slackia equolifaciens</name>
    <dbReference type="NCBI Taxonomy" id="498718"/>
    <lineage>
        <taxon>Bacteria</taxon>
        <taxon>Bacillati</taxon>
        <taxon>Actinomycetota</taxon>
        <taxon>Coriobacteriia</taxon>
        <taxon>Eggerthellales</taxon>
        <taxon>Eggerthellaceae</taxon>
        <taxon>Slackia</taxon>
    </lineage>
</organism>
<accession>A0A9D2UX85</accession>
<name>A0A9D2UX85_9ACTN</name>
<dbReference type="PANTHER" id="PTHR38733:SF1">
    <property type="entry name" value="TYPE IV METHYL-DIRECTED RESTRICTION ENZYME ECOKMCRBC"/>
    <property type="match status" value="1"/>
</dbReference>
<evidence type="ECO:0008006" key="3">
    <source>
        <dbReference type="Google" id="ProtNLM"/>
    </source>
</evidence>
<dbReference type="Pfam" id="PF10117">
    <property type="entry name" value="McrBC"/>
    <property type="match status" value="1"/>
</dbReference>
<dbReference type="EMBL" id="DYWI01000113">
    <property type="protein sequence ID" value="HJF65650.1"/>
    <property type="molecule type" value="Genomic_DNA"/>
</dbReference>
<dbReference type="PANTHER" id="PTHR38733">
    <property type="entry name" value="PROTEIN MCRC"/>
    <property type="match status" value="1"/>
</dbReference>
<evidence type="ECO:0000313" key="2">
    <source>
        <dbReference type="Proteomes" id="UP000786989"/>
    </source>
</evidence>
<reference evidence="1" key="2">
    <citation type="submission" date="2021-09" db="EMBL/GenBank/DDBJ databases">
        <authorList>
            <person name="Gilroy R."/>
        </authorList>
    </citation>
    <scope>NUCLEOTIDE SEQUENCE</scope>
    <source>
        <strain evidence="1">ChiGjej6B6-11269</strain>
    </source>
</reference>
<evidence type="ECO:0000313" key="1">
    <source>
        <dbReference type="EMBL" id="HJF65650.1"/>
    </source>
</evidence>
<reference evidence="1" key="1">
    <citation type="journal article" date="2021" name="PeerJ">
        <title>Extensive microbial diversity within the chicken gut microbiome revealed by metagenomics and culture.</title>
        <authorList>
            <person name="Gilroy R."/>
            <person name="Ravi A."/>
            <person name="Getino M."/>
            <person name="Pursley I."/>
            <person name="Horton D.L."/>
            <person name="Alikhan N.F."/>
            <person name="Baker D."/>
            <person name="Gharbi K."/>
            <person name="Hall N."/>
            <person name="Watson M."/>
            <person name="Adriaenssens E.M."/>
            <person name="Foster-Nyarko E."/>
            <person name="Jarju S."/>
            <person name="Secka A."/>
            <person name="Antonio M."/>
            <person name="Oren A."/>
            <person name="Chaudhuri R.R."/>
            <person name="La Ragione R."/>
            <person name="Hildebrand F."/>
            <person name="Pallen M.J."/>
        </authorList>
    </citation>
    <scope>NUCLEOTIDE SEQUENCE</scope>
    <source>
        <strain evidence="1">ChiGjej6B6-11269</strain>
    </source>
</reference>
<dbReference type="AlphaFoldDB" id="A0A9D2UX85"/>